<organism evidence="6 7">
    <name type="scientific">Anaeromyxobacter diazotrophicus</name>
    <dbReference type="NCBI Taxonomy" id="2590199"/>
    <lineage>
        <taxon>Bacteria</taxon>
        <taxon>Pseudomonadati</taxon>
        <taxon>Myxococcota</taxon>
        <taxon>Myxococcia</taxon>
        <taxon>Myxococcales</taxon>
        <taxon>Cystobacterineae</taxon>
        <taxon>Anaeromyxobacteraceae</taxon>
        <taxon>Anaeromyxobacter</taxon>
    </lineage>
</organism>
<dbReference type="Pfam" id="PF01103">
    <property type="entry name" value="Omp85"/>
    <property type="match status" value="1"/>
</dbReference>
<dbReference type="InterPro" id="IPR034746">
    <property type="entry name" value="POTRA"/>
</dbReference>
<evidence type="ECO:0000256" key="3">
    <source>
        <dbReference type="ARBA" id="ARBA00022692"/>
    </source>
</evidence>
<comment type="subcellular location">
    <subcellularLocation>
        <location evidence="1">Membrane</location>
    </subcellularLocation>
</comment>
<dbReference type="GO" id="GO:0019867">
    <property type="term" value="C:outer membrane"/>
    <property type="evidence" value="ECO:0007669"/>
    <property type="project" value="InterPro"/>
</dbReference>
<dbReference type="AlphaFoldDB" id="A0A7I9VH05"/>
<dbReference type="Pfam" id="PF07244">
    <property type="entry name" value="POTRA"/>
    <property type="match status" value="5"/>
</dbReference>
<dbReference type="Gene3D" id="3.10.20.310">
    <property type="entry name" value="membrane protein fhac"/>
    <property type="match status" value="5"/>
</dbReference>
<evidence type="ECO:0000256" key="1">
    <source>
        <dbReference type="ARBA" id="ARBA00004370"/>
    </source>
</evidence>
<feature type="domain" description="POTRA" evidence="5">
    <location>
        <begin position="442"/>
        <end position="520"/>
    </location>
</feature>
<feature type="domain" description="POTRA" evidence="5">
    <location>
        <begin position="523"/>
        <end position="597"/>
    </location>
</feature>
<evidence type="ECO:0000313" key="6">
    <source>
        <dbReference type="EMBL" id="GEJ55625.1"/>
    </source>
</evidence>
<reference evidence="7" key="1">
    <citation type="journal article" date="2020" name="Appl. Environ. Microbiol.">
        <title>Diazotrophic Anaeromyxobacter Isolates from Soils.</title>
        <authorList>
            <person name="Masuda Y."/>
            <person name="Yamanaka H."/>
            <person name="Xu Z.X."/>
            <person name="Shiratori Y."/>
            <person name="Aono T."/>
            <person name="Amachi S."/>
            <person name="Senoo K."/>
            <person name="Itoh H."/>
        </authorList>
    </citation>
    <scope>NUCLEOTIDE SEQUENCE [LARGE SCALE GENOMIC DNA]</scope>
    <source>
        <strain evidence="7">R267</strain>
    </source>
</reference>
<dbReference type="InterPro" id="IPR039910">
    <property type="entry name" value="D15-like"/>
</dbReference>
<keyword evidence="4" id="KW-0472">Membrane</keyword>
<keyword evidence="7" id="KW-1185">Reference proteome</keyword>
<dbReference type="PROSITE" id="PS51779">
    <property type="entry name" value="POTRA"/>
    <property type="match status" value="2"/>
</dbReference>
<keyword evidence="2" id="KW-1134">Transmembrane beta strand</keyword>
<dbReference type="EMBL" id="BJTG01000001">
    <property type="protein sequence ID" value="GEJ55625.1"/>
    <property type="molecule type" value="Genomic_DNA"/>
</dbReference>
<dbReference type="InterPro" id="IPR000184">
    <property type="entry name" value="Bac_surfAg_D15"/>
</dbReference>
<gene>
    <name evidence="6" type="ORF">AMYX_03660</name>
</gene>
<sequence>MAAPRAPREPAATAERPIVASVELKLPPGEDAAALRRFVTVAPGAPLDRRELRRTVQLLYGSGRFANVVARTAPAAGGVALVLECLARQTVASVAVEAGPRPALDEERVRRAAGLAPGDELWAGRLEDAAARARAFYARHGYRSATVVARAEGEGAARVVLAVAEGPPTRVASLAFSGAPGLAPERLADGLASQPGAVLDLDLLEADAREVRARLKRAGWLRARVGAAVVSGEPAAAVTIPVEAGGRVAVRFAGATAFPPADLRAVLALEDEQALDGTALALTADRLRGYYVARGFAAARVTVREEAAGGGSALVFQVEEGRRYRVTEVTFPGAAGKSADWLRERLDEALDQLAPQDPGGAQADAARLARAAGSPAVVRAPPLVEPRQAWNPPLWDEAALRLVELYRADGYLDAAYEGARATLDARAGTVAVELRLREGVRTVVEAVVFTGQRALPADALAAAARIAPGDPLAYEALEATRAALLARYARSGYLYARVREEEELSQDRRRGTVRFTIEEGPCVRVGAVVVAGARRTRDDVVRETLALRPGDVYDPDAASRSQTALLRLGVFRSVGLRLADPELPAPVKDVTVEVSERPWRTLSPGAGFSLANGPRAFVELTEPNLLGRALELSARAKVNYPLTVFRRDLEQTPPADRFEGRLDVGLHDPRVHLLGLPAGGRVDGILERLHRPAYDLARGSTILGLDLPATSRVTLSLQYELEVDHIIRKADTTLPITRADLERLRLPEGVTTLQSLRPVLAIDYRDDSVHPRRGWLATGTADYSHSIGGLLGVLPRSDSYTHMLRLSGSVSGYLPLGASVLAVSVRGGRVLPLDRDSQTIGPKRFFLGGASSMRGYGEDEMIPEDVRGNYLDQVRACQSSLSGFACSPTARAIAAGQFLASEGGESFANAKAELRFPLRESVEMGLFADLGNLWLDPRVGSVTDLRVNVGAGLRFLTPIGPAVLDLGVNPAPDQRLGEVWVAPHFSIGMF</sequence>
<evidence type="ECO:0000256" key="2">
    <source>
        <dbReference type="ARBA" id="ARBA00022452"/>
    </source>
</evidence>
<dbReference type="PANTHER" id="PTHR12815:SF18">
    <property type="entry name" value="SORTING AND ASSEMBLY MACHINERY COMPONENT 50 HOMOLOG"/>
    <property type="match status" value="1"/>
</dbReference>
<comment type="caution">
    <text evidence="6">The sequence shown here is derived from an EMBL/GenBank/DDBJ whole genome shotgun (WGS) entry which is preliminary data.</text>
</comment>
<dbReference type="InterPro" id="IPR010827">
    <property type="entry name" value="BamA/TamA_POTRA"/>
</dbReference>
<dbReference type="PANTHER" id="PTHR12815">
    <property type="entry name" value="SORTING AND ASSEMBLY MACHINERY SAMM50 PROTEIN FAMILY MEMBER"/>
    <property type="match status" value="1"/>
</dbReference>
<proteinExistence type="predicted"/>
<name>A0A7I9VH05_9BACT</name>
<dbReference type="Proteomes" id="UP000503640">
    <property type="component" value="Unassembled WGS sequence"/>
</dbReference>
<accession>A0A7I9VH05</accession>
<dbReference type="Gene3D" id="2.40.160.50">
    <property type="entry name" value="membrane protein fhac: a member of the omp85/tpsb transporter family"/>
    <property type="match status" value="1"/>
</dbReference>
<evidence type="ECO:0000256" key="4">
    <source>
        <dbReference type="ARBA" id="ARBA00023136"/>
    </source>
</evidence>
<evidence type="ECO:0000259" key="5">
    <source>
        <dbReference type="PROSITE" id="PS51779"/>
    </source>
</evidence>
<protein>
    <recommendedName>
        <fullName evidence="5">POTRA domain-containing protein</fullName>
    </recommendedName>
</protein>
<dbReference type="RefSeq" id="WP_235969404.1">
    <property type="nucleotide sequence ID" value="NZ_BJTG01000001.1"/>
</dbReference>
<evidence type="ECO:0000313" key="7">
    <source>
        <dbReference type="Proteomes" id="UP000503640"/>
    </source>
</evidence>
<keyword evidence="3" id="KW-0812">Transmembrane</keyword>